<evidence type="ECO:0000259" key="3">
    <source>
        <dbReference type="PROSITE" id="PS51797"/>
    </source>
</evidence>
<accession>A0A9Q1HR36</accession>
<proteinExistence type="inferred from homology"/>
<dbReference type="InterPro" id="IPR011323">
    <property type="entry name" value="Mss4/transl-control_tumour"/>
</dbReference>
<dbReference type="GO" id="GO:0005509">
    <property type="term" value="F:calcium ion binding"/>
    <property type="evidence" value="ECO:0007669"/>
    <property type="project" value="TreeGrafter"/>
</dbReference>
<dbReference type="AlphaFoldDB" id="A0A9Q1HR36"/>
<keyword evidence="5" id="KW-1185">Reference proteome</keyword>
<dbReference type="PRINTS" id="PR01653">
    <property type="entry name" value="TCTPROTEIN"/>
</dbReference>
<dbReference type="InterPro" id="IPR034737">
    <property type="entry name" value="TCTP"/>
</dbReference>
<dbReference type="Gene3D" id="2.170.150.10">
    <property type="entry name" value="Metal Binding Protein, Guanine Nucleotide Exchange Factor, Chain A"/>
    <property type="match status" value="1"/>
</dbReference>
<organism evidence="4 5">
    <name type="scientific">Conger conger</name>
    <name type="common">Conger eel</name>
    <name type="synonym">Muraena conger</name>
    <dbReference type="NCBI Taxonomy" id="82655"/>
    <lineage>
        <taxon>Eukaryota</taxon>
        <taxon>Metazoa</taxon>
        <taxon>Chordata</taxon>
        <taxon>Craniata</taxon>
        <taxon>Vertebrata</taxon>
        <taxon>Euteleostomi</taxon>
        <taxon>Actinopterygii</taxon>
        <taxon>Neopterygii</taxon>
        <taxon>Teleostei</taxon>
        <taxon>Anguilliformes</taxon>
        <taxon>Congridae</taxon>
        <taxon>Conger</taxon>
    </lineage>
</organism>
<evidence type="ECO:0000313" key="4">
    <source>
        <dbReference type="EMBL" id="KAJ8255845.1"/>
    </source>
</evidence>
<dbReference type="InterPro" id="IPR018105">
    <property type="entry name" value="Translational_control_tumour_p"/>
</dbReference>
<dbReference type="PROSITE" id="PS51797">
    <property type="entry name" value="TCTP_3"/>
    <property type="match status" value="1"/>
</dbReference>
<name>A0A9Q1HR36_CONCO</name>
<feature type="domain" description="TCTP" evidence="3">
    <location>
        <begin position="1"/>
        <end position="171"/>
    </location>
</feature>
<dbReference type="PANTHER" id="PTHR11991">
    <property type="entry name" value="TRANSLATIONALLY CONTROLLED TUMOR PROTEIN-RELATED"/>
    <property type="match status" value="1"/>
</dbReference>
<evidence type="ECO:0000256" key="2">
    <source>
        <dbReference type="PROSITE-ProRule" id="PRU01133"/>
    </source>
</evidence>
<dbReference type="Proteomes" id="UP001152803">
    <property type="component" value="Unassembled WGS sequence"/>
</dbReference>
<sequence length="171" mass="19354">MKLYRDIISGDEMFSDIYKITESPDGVFYEVEGKLVTRSDNIDESVFAGNPSAEGSEQCDDGTSVSGVDIVLNHKLQSVAYTKDAYKGCIKGYTKMLRDRLAADNPEKAKDFVVKAQKEFKSYILPKLKECEYFLGESMNHDAMVALLDYREDGNTPYMIFFKDGLEMEKC</sequence>
<dbReference type="OrthoDB" id="10248936at2759"/>
<comment type="caution">
    <text evidence="4">The sequence shown here is derived from an EMBL/GenBank/DDBJ whole genome shotgun (WGS) entry which is preliminary data.</text>
</comment>
<dbReference type="EMBL" id="JAFJMO010000015">
    <property type="protein sequence ID" value="KAJ8255845.1"/>
    <property type="molecule type" value="Genomic_DNA"/>
</dbReference>
<reference evidence="4" key="1">
    <citation type="journal article" date="2023" name="Science">
        <title>Genome structures resolve the early diversification of teleost fishes.</title>
        <authorList>
            <person name="Parey E."/>
            <person name="Louis A."/>
            <person name="Montfort J."/>
            <person name="Bouchez O."/>
            <person name="Roques C."/>
            <person name="Iampietro C."/>
            <person name="Lluch J."/>
            <person name="Castinel A."/>
            <person name="Donnadieu C."/>
            <person name="Desvignes T."/>
            <person name="Floi Bucao C."/>
            <person name="Jouanno E."/>
            <person name="Wen M."/>
            <person name="Mejri S."/>
            <person name="Dirks R."/>
            <person name="Jansen H."/>
            <person name="Henkel C."/>
            <person name="Chen W.J."/>
            <person name="Zahm M."/>
            <person name="Cabau C."/>
            <person name="Klopp C."/>
            <person name="Thompson A.W."/>
            <person name="Robinson-Rechavi M."/>
            <person name="Braasch I."/>
            <person name="Lecointre G."/>
            <person name="Bobe J."/>
            <person name="Postlethwait J.H."/>
            <person name="Berthelot C."/>
            <person name="Roest Crollius H."/>
            <person name="Guiguen Y."/>
        </authorList>
    </citation>
    <scope>NUCLEOTIDE SEQUENCE</scope>
    <source>
        <strain evidence="4">Concon-B</strain>
    </source>
</reference>
<gene>
    <name evidence="4" type="ORF">COCON_G00197090</name>
</gene>
<protein>
    <recommendedName>
        <fullName evidence="1">Translationally-controlled tumor protein homolog</fullName>
    </recommendedName>
</protein>
<dbReference type="InterPro" id="IPR011057">
    <property type="entry name" value="Mss4-like_sf"/>
</dbReference>
<dbReference type="PANTHER" id="PTHR11991:SF0">
    <property type="entry name" value="TRANSLATIONALLY-CONTROLLED TUMOR PROTEIN"/>
    <property type="match status" value="1"/>
</dbReference>
<dbReference type="FunFam" id="2.170.150.10:FF:000002">
    <property type="entry name" value="Translationally-controlled tumor protein homolog"/>
    <property type="match status" value="1"/>
</dbReference>
<dbReference type="GO" id="GO:0005737">
    <property type="term" value="C:cytoplasm"/>
    <property type="evidence" value="ECO:0007669"/>
    <property type="project" value="TreeGrafter"/>
</dbReference>
<evidence type="ECO:0000313" key="5">
    <source>
        <dbReference type="Proteomes" id="UP001152803"/>
    </source>
</evidence>
<dbReference type="SUPFAM" id="SSF51316">
    <property type="entry name" value="Mss4-like"/>
    <property type="match status" value="1"/>
</dbReference>
<dbReference type="Pfam" id="PF00838">
    <property type="entry name" value="TCTP"/>
    <property type="match status" value="1"/>
</dbReference>
<comment type="similarity">
    <text evidence="2">Belongs to the TCTP family.</text>
</comment>
<evidence type="ECO:0000256" key="1">
    <source>
        <dbReference type="ARBA" id="ARBA00014759"/>
    </source>
</evidence>